<sequence>MSITSDNNKRIAKNTLYLYLRMSVTLLIGLFTSRVTLNALGVHDYGLLSVVGGVVSLMSYANSLLYLGTSRFLTIALGKGDEKELKNTFSACFTLHLVIAGIVLLVGETVGLWFVNNKLVVDSDRMFAANVVYQLSLFYSCISVIQSPYSASVVSHERMSAFAYMSIFDVVAKLFVVILLLYVATDKLILYQSLYFLIGLLSVVIYRNYCNRNFSECNMRLYYNKALYKDLWKYIGWNSLGMSAYMLNAQGVTVLLNLFFDTAVNAARGIALTVCDKVYAFMNGFQTAVIPQIMKCRAQENFSEMNRLILNSAKYSTYLLLLVGMPIMIETDYVIQLWLGQVPEYVVPFIHLTLFQMMLGAIDSPVNKGIHAFGEVKLLNMTASLVNLSILPIIYVCLHFGASPVSAYIVAACIFPLTLVIDILLLRKYTGFSIRSLIYEAFAKLMLIILISVVIPLLLCQSMERGFLRFVVVTLTSVLFTSICIYNIGLSKTMRQKVMTKLKLMRLMCGK</sequence>
<gene>
    <name evidence="1" type="ORF">E5358_07300</name>
</gene>
<evidence type="ECO:0000313" key="1">
    <source>
        <dbReference type="EMBL" id="TGX82344.1"/>
    </source>
</evidence>
<keyword evidence="2" id="KW-1185">Reference proteome</keyword>
<accession>A0AC61QQR8</accession>
<evidence type="ECO:0000313" key="2">
    <source>
        <dbReference type="Proteomes" id="UP000308886"/>
    </source>
</evidence>
<dbReference type="EMBL" id="SRZC01000010">
    <property type="protein sequence ID" value="TGX82344.1"/>
    <property type="molecule type" value="Genomic_DNA"/>
</dbReference>
<reference evidence="1" key="1">
    <citation type="submission" date="2019-04" db="EMBL/GenBank/DDBJ databases">
        <title>Microbes associate with the intestines of laboratory mice.</title>
        <authorList>
            <person name="Navarre W."/>
            <person name="Wong E."/>
            <person name="Huang K."/>
            <person name="Tropini C."/>
            <person name="Ng K."/>
            <person name="Yu B."/>
        </authorList>
    </citation>
    <scope>NUCLEOTIDE SEQUENCE</scope>
    <source>
        <strain evidence="1">NM73_A23</strain>
    </source>
</reference>
<proteinExistence type="predicted"/>
<comment type="caution">
    <text evidence="1">The sequence shown here is derived from an EMBL/GenBank/DDBJ whole genome shotgun (WGS) entry which is preliminary data.</text>
</comment>
<organism evidence="1 2">
    <name type="scientific">Palleniella muris</name>
    <dbReference type="NCBI Taxonomy" id="3038145"/>
    <lineage>
        <taxon>Bacteria</taxon>
        <taxon>Pseudomonadati</taxon>
        <taxon>Bacteroidota</taxon>
        <taxon>Bacteroidia</taxon>
        <taxon>Bacteroidales</taxon>
        <taxon>Prevotellaceae</taxon>
        <taxon>Palleniella</taxon>
    </lineage>
</organism>
<name>A0AC61QQR8_9BACT</name>
<protein>
    <submittedName>
        <fullName evidence="1">Uncharacterized protein</fullName>
    </submittedName>
</protein>
<dbReference type="Proteomes" id="UP000308886">
    <property type="component" value="Unassembled WGS sequence"/>
</dbReference>